<gene>
    <name evidence="5" type="ORF">H634G_10350</name>
</gene>
<dbReference type="InterPro" id="IPR029057">
    <property type="entry name" value="PRTase-like"/>
</dbReference>
<dbReference type="GO" id="GO:0016757">
    <property type="term" value="F:glycosyltransferase activity"/>
    <property type="evidence" value="ECO:0007669"/>
    <property type="project" value="UniProtKB-KW"/>
</dbReference>
<dbReference type="SUPFAM" id="SSF53271">
    <property type="entry name" value="PRTase-like"/>
    <property type="match status" value="1"/>
</dbReference>
<dbReference type="SUPFAM" id="SSF56235">
    <property type="entry name" value="N-terminal nucleophile aminohydrolases (Ntn hydrolases)"/>
    <property type="match status" value="1"/>
</dbReference>
<feature type="region of interest" description="Disordered" evidence="3">
    <location>
        <begin position="449"/>
        <end position="487"/>
    </location>
</feature>
<dbReference type="Gene3D" id="3.60.20.10">
    <property type="entry name" value="Glutamine Phosphoribosylpyrophosphate, subunit 1, domain 1"/>
    <property type="match status" value="1"/>
</dbReference>
<dbReference type="Proteomes" id="UP000054544">
    <property type="component" value="Unassembled WGS sequence"/>
</dbReference>
<feature type="region of interest" description="Disordered" evidence="3">
    <location>
        <begin position="703"/>
        <end position="724"/>
    </location>
</feature>
<evidence type="ECO:0000313" key="6">
    <source>
        <dbReference type="Proteomes" id="UP000054544"/>
    </source>
</evidence>
<dbReference type="EMBL" id="KE384760">
    <property type="protein sequence ID" value="KJK74443.1"/>
    <property type="molecule type" value="Genomic_DNA"/>
</dbReference>
<keyword evidence="1 5" id="KW-0808">Transferase</keyword>
<name>A0A0D9NKZ6_METAN</name>
<accession>A0A0D9NKZ6</accession>
<proteinExistence type="predicted"/>
<feature type="domain" description="Glutamine amidotransferase type-2" evidence="4">
    <location>
        <begin position="2"/>
        <end position="327"/>
    </location>
</feature>
<keyword evidence="2" id="KW-0315">Glutamine amidotransferase</keyword>
<dbReference type="PANTHER" id="PTHR11907">
    <property type="entry name" value="AMIDOPHOSPHORIBOSYLTRANSFERASE"/>
    <property type="match status" value="1"/>
</dbReference>
<sequence length="756" mass="82904">MCGVSAILLGDPDATSAAVDLHESLYSLQHRGQDAAGIAVCQGSRVFQCKGLGLASEVFSDGRRLQQLPGYMGIGHVRYPTMGTASASEAQPLYVNAPFGISLTVNGNVINTEELRRYLDEEAHRHINSDSDSELLDADGIRPLCIGSRPSATIPGVNDYFMASESVVLQQLGFRDIVDILPGQAVFCPKGGTPIFRQVVPRRGYTPDTFEYIYVARLESWIDGISVYRSRQKMGEKLAEKIKLVLGEKGVEEIDAIIPVPETSNVAAAALAQKLGKPYVTALVKNRYVHRTFILPDQASRLRSVRRKFSFVESEFQGKNLVIVDDSIVRGTTSRQIVQLAREAGALRVVFVSCSPPCTHPHIYGIDLADRSALIAYNRTQREIADYLGADEVVFLDVDGENGLTAACIEAAQGETPIKNMEIGVFTGGYVTGLPDGYLENLSDLRSGRRQQKAGFESQKAGQGVDGSVAARPAPAGLPCSGEAATPDHREDIKHVVSHLEEVLQKLEALTLRVAADPNLNEIIRRYMEKERLSTEKALQFCTVLLEQIEQIQADFQKNQASDLTSRMHFGKGLQRCMHHMCFMLAHLKKYQKIVTERLNTRLNAESVEEQASFDKLQNKAKMLQRCLAFCSDVDTYMESQSSNIENHVEGDDIIQFLVSIDGKRINGKNRGIGKRQKLAGGHFGEASLQQMSQDFKSIALHQSGHTKHDTQSPASILGDKPPLATPQSPFGKCHGPGVILDETPTLDFPPDTAGV</sequence>
<evidence type="ECO:0000256" key="2">
    <source>
        <dbReference type="ARBA" id="ARBA00022962"/>
    </source>
</evidence>
<dbReference type="CDD" id="cd06223">
    <property type="entry name" value="PRTases_typeI"/>
    <property type="match status" value="1"/>
</dbReference>
<dbReference type="PROSITE" id="PS51278">
    <property type="entry name" value="GATASE_TYPE_2"/>
    <property type="match status" value="1"/>
</dbReference>
<reference evidence="6" key="1">
    <citation type="journal article" date="2014" name="BMC Genomics">
        <title>The genome sequence of the biocontrol fungus Metarhizium anisopliae and comparative genomics of Metarhizium species.</title>
        <authorList>
            <person name="Pattemore J.A."/>
            <person name="Hane J.K."/>
            <person name="Williams A.H."/>
            <person name="Wilson B.A."/>
            <person name="Stodart B.J."/>
            <person name="Ash G.J."/>
        </authorList>
    </citation>
    <scope>NUCLEOTIDE SEQUENCE [LARGE SCALE GENOMIC DNA]</scope>
    <source>
        <strain evidence="6">BRIP 53293</strain>
    </source>
</reference>
<dbReference type="STRING" id="1291518.A0A0D9NKZ6"/>
<dbReference type="InterPro" id="IPR029055">
    <property type="entry name" value="Ntn_hydrolases_N"/>
</dbReference>
<evidence type="ECO:0000256" key="1">
    <source>
        <dbReference type="ARBA" id="ARBA00022679"/>
    </source>
</evidence>
<dbReference type="OrthoDB" id="191723at2759"/>
<evidence type="ECO:0000313" key="5">
    <source>
        <dbReference type="EMBL" id="KJK74443.1"/>
    </source>
</evidence>
<dbReference type="InterPro" id="IPR017932">
    <property type="entry name" value="GATase_2_dom"/>
</dbReference>
<organism evidence="5 6">
    <name type="scientific">Metarhizium anisopliae BRIP 53293</name>
    <dbReference type="NCBI Taxonomy" id="1291518"/>
    <lineage>
        <taxon>Eukaryota</taxon>
        <taxon>Fungi</taxon>
        <taxon>Dikarya</taxon>
        <taxon>Ascomycota</taxon>
        <taxon>Pezizomycotina</taxon>
        <taxon>Sordariomycetes</taxon>
        <taxon>Hypocreomycetidae</taxon>
        <taxon>Hypocreales</taxon>
        <taxon>Clavicipitaceae</taxon>
        <taxon>Metarhizium</taxon>
    </lineage>
</organism>
<dbReference type="Gene3D" id="3.40.50.2020">
    <property type="match status" value="1"/>
</dbReference>
<keyword evidence="5" id="KW-0328">Glycosyltransferase</keyword>
<dbReference type="Pfam" id="PF13522">
    <property type="entry name" value="GATase_6"/>
    <property type="match status" value="1"/>
</dbReference>
<evidence type="ECO:0000256" key="3">
    <source>
        <dbReference type="SAM" id="MobiDB-lite"/>
    </source>
</evidence>
<protein>
    <submittedName>
        <fullName evidence="5">Amidophosphoribosyltransferase</fullName>
    </submittedName>
</protein>
<dbReference type="AlphaFoldDB" id="A0A0D9NKZ6"/>
<keyword evidence="6" id="KW-1185">Reference proteome</keyword>
<evidence type="ECO:0000259" key="4">
    <source>
        <dbReference type="PROSITE" id="PS51278"/>
    </source>
</evidence>
<dbReference type="InterPro" id="IPR000836">
    <property type="entry name" value="PRTase_dom"/>
</dbReference>